<reference evidence="5" key="1">
    <citation type="submission" date="2021-12" db="EMBL/GenBank/DDBJ databases">
        <authorList>
            <person name="Martin H S."/>
        </authorList>
    </citation>
    <scope>NUCLEOTIDE SEQUENCE</scope>
</reference>
<dbReference type="OrthoDB" id="6930117at2759"/>
<dbReference type="GO" id="GO:0042600">
    <property type="term" value="C:egg chorion"/>
    <property type="evidence" value="ECO:0007669"/>
    <property type="project" value="InterPro"/>
</dbReference>
<evidence type="ECO:0000256" key="2">
    <source>
        <dbReference type="ARBA" id="ARBA00022737"/>
    </source>
</evidence>
<accession>A0A8J9UYW3</accession>
<organism evidence="5 6">
    <name type="scientific">Brenthis ino</name>
    <name type="common">lesser marbled fritillary</name>
    <dbReference type="NCBI Taxonomy" id="405034"/>
    <lineage>
        <taxon>Eukaryota</taxon>
        <taxon>Metazoa</taxon>
        <taxon>Ecdysozoa</taxon>
        <taxon>Arthropoda</taxon>
        <taxon>Hexapoda</taxon>
        <taxon>Insecta</taxon>
        <taxon>Pterygota</taxon>
        <taxon>Neoptera</taxon>
        <taxon>Endopterygota</taxon>
        <taxon>Lepidoptera</taxon>
        <taxon>Glossata</taxon>
        <taxon>Ditrysia</taxon>
        <taxon>Papilionoidea</taxon>
        <taxon>Nymphalidae</taxon>
        <taxon>Heliconiinae</taxon>
        <taxon>Argynnini</taxon>
        <taxon>Brenthis</taxon>
    </lineage>
</organism>
<dbReference type="GO" id="GO:0005213">
    <property type="term" value="F:structural constituent of egg chorion"/>
    <property type="evidence" value="ECO:0007669"/>
    <property type="project" value="InterPro"/>
</dbReference>
<protein>
    <submittedName>
        <fullName evidence="5">Uncharacterized protein</fullName>
    </submittedName>
</protein>
<dbReference type="Pfam" id="PF01723">
    <property type="entry name" value="Chorion_1"/>
    <property type="match status" value="1"/>
</dbReference>
<dbReference type="GO" id="GO:0007304">
    <property type="term" value="P:chorion-containing eggshell formation"/>
    <property type="evidence" value="ECO:0007669"/>
    <property type="project" value="InterPro"/>
</dbReference>
<gene>
    <name evidence="5" type="ORF">BINO364_LOCUS3647</name>
</gene>
<evidence type="ECO:0000256" key="1">
    <source>
        <dbReference type="ARBA" id="ARBA00005906"/>
    </source>
</evidence>
<comment type="similarity">
    <text evidence="1 3">Belongs to the chorion protein family.</text>
</comment>
<keyword evidence="4" id="KW-0732">Signal</keyword>
<dbReference type="InterPro" id="IPR002635">
    <property type="entry name" value="Chorion"/>
</dbReference>
<evidence type="ECO:0000313" key="5">
    <source>
        <dbReference type="EMBL" id="CAH0716990.1"/>
    </source>
</evidence>
<dbReference type="AlphaFoldDB" id="A0A8J9UYW3"/>
<feature type="chain" id="PRO_5035480568" evidence="4">
    <location>
        <begin position="21"/>
        <end position="208"/>
    </location>
</feature>
<feature type="non-terminal residue" evidence="5">
    <location>
        <position position="208"/>
    </location>
</feature>
<evidence type="ECO:0000256" key="4">
    <source>
        <dbReference type="SAM" id="SignalP"/>
    </source>
</evidence>
<dbReference type="EMBL" id="OV170231">
    <property type="protein sequence ID" value="CAH0716990.1"/>
    <property type="molecule type" value="Genomic_DNA"/>
</dbReference>
<proteinExistence type="inferred from homology"/>
<keyword evidence="2" id="KW-0677">Repeat</keyword>
<evidence type="ECO:0000256" key="3">
    <source>
        <dbReference type="RuleBase" id="RU004378"/>
    </source>
</evidence>
<keyword evidence="6" id="KW-1185">Reference proteome</keyword>
<sequence length="208" mass="21304">MSSAVLLFCTVAVFLEGAFGQCIRNGIAPGLACNSVVPSGLTSSSPYETSANWGSNCGLGIPALDFSIVSANKGGMLNVQSSSPIAPSSITVQSENTIEGTLSAIGTLPFLSVVTLEGSLPTRGSGGVEYHCGEGIALLSEHFGEDILNGGINSISNEAVNVQRNYALGCLAASNGRNDNGIVGNHFRSCLESTNLKNSRPGKMLAGY</sequence>
<feature type="signal peptide" evidence="4">
    <location>
        <begin position="1"/>
        <end position="20"/>
    </location>
</feature>
<evidence type="ECO:0000313" key="6">
    <source>
        <dbReference type="Proteomes" id="UP000838878"/>
    </source>
</evidence>
<dbReference type="Proteomes" id="UP000838878">
    <property type="component" value="Chromosome 11"/>
</dbReference>
<name>A0A8J9UYW3_9NEOP</name>